<dbReference type="STRING" id="1471761.B0W44_08475"/>
<protein>
    <recommendedName>
        <fullName evidence="3">DUF1811 domain-containing protein</fullName>
    </recommendedName>
</protein>
<accession>A0A1U9K725</accession>
<gene>
    <name evidence="1" type="ORF">B0W44_08475</name>
</gene>
<dbReference type="KEGG" id="ntr:B0W44_08475"/>
<name>A0A1U9K725_9BACL</name>
<dbReference type="InterPro" id="IPR014938">
    <property type="entry name" value="YfhH-like"/>
</dbReference>
<keyword evidence="2" id="KW-1185">Reference proteome</keyword>
<evidence type="ECO:0008006" key="3">
    <source>
        <dbReference type="Google" id="ProtNLM"/>
    </source>
</evidence>
<dbReference type="Proteomes" id="UP000188603">
    <property type="component" value="Chromosome"/>
</dbReference>
<dbReference type="RefSeq" id="WP_228441658.1">
    <property type="nucleotide sequence ID" value="NZ_CP019699.1"/>
</dbReference>
<dbReference type="Pfam" id="PF08838">
    <property type="entry name" value="DUF1811"/>
    <property type="match status" value="1"/>
</dbReference>
<dbReference type="Gene3D" id="1.10.287.880">
    <property type="entry name" value="Hypothetical protein YfhH domain"/>
    <property type="match status" value="1"/>
</dbReference>
<dbReference type="Gene3D" id="2.30.30.340">
    <property type="entry name" value="Hypothetical protein YfhH like domains"/>
    <property type="match status" value="1"/>
</dbReference>
<dbReference type="AlphaFoldDB" id="A0A1U9K725"/>
<dbReference type="EMBL" id="CP019699">
    <property type="protein sequence ID" value="AQS55820.1"/>
    <property type="molecule type" value="Genomic_DNA"/>
</dbReference>
<dbReference type="SUPFAM" id="SSF101697">
    <property type="entry name" value="Hypothetical protein YfhH"/>
    <property type="match status" value="1"/>
</dbReference>
<sequence>MRYSDMNEIELVKETERLRREAKRKVNEGKFHEVNVLEQKYYFAKSYLMNPEDIEPGTVYHVHGEAGIFKVNFVRGVMAWGYVNNQHPEVAFPIGRLYRPDWSDKGDCNE</sequence>
<reference evidence="1 2" key="1">
    <citation type="journal article" date="2015" name="Int. J. Syst. Evol. Microbiol.">
        <title>Novibacillus thermophilus gen. nov., sp. nov., a Gram-staining-negative and moderately thermophilic member of the family Thermoactinomycetaceae.</title>
        <authorList>
            <person name="Yang G."/>
            <person name="Chen J."/>
            <person name="Zhou S."/>
        </authorList>
    </citation>
    <scope>NUCLEOTIDE SEQUENCE [LARGE SCALE GENOMIC DNA]</scope>
    <source>
        <strain evidence="1 2">SG-1</strain>
    </source>
</reference>
<organism evidence="1 2">
    <name type="scientific">Novibacillus thermophilus</name>
    <dbReference type="NCBI Taxonomy" id="1471761"/>
    <lineage>
        <taxon>Bacteria</taxon>
        <taxon>Bacillati</taxon>
        <taxon>Bacillota</taxon>
        <taxon>Bacilli</taxon>
        <taxon>Bacillales</taxon>
        <taxon>Thermoactinomycetaceae</taxon>
        <taxon>Novibacillus</taxon>
    </lineage>
</organism>
<proteinExistence type="predicted"/>
<evidence type="ECO:0000313" key="1">
    <source>
        <dbReference type="EMBL" id="AQS55820.1"/>
    </source>
</evidence>
<evidence type="ECO:0000313" key="2">
    <source>
        <dbReference type="Proteomes" id="UP000188603"/>
    </source>
</evidence>
<dbReference type="InterPro" id="IPR036289">
    <property type="entry name" value="YfhH"/>
</dbReference>